<dbReference type="RefSeq" id="WP_158403371.1">
    <property type="nucleotide sequence ID" value="NZ_QVER01000010.1"/>
</dbReference>
<organism evidence="2 3">
    <name type="scientific">Faecalibacterium prausnitzii</name>
    <dbReference type="NCBI Taxonomy" id="853"/>
    <lineage>
        <taxon>Bacteria</taxon>
        <taxon>Bacillati</taxon>
        <taxon>Bacillota</taxon>
        <taxon>Clostridia</taxon>
        <taxon>Eubacteriales</taxon>
        <taxon>Oscillospiraceae</taxon>
        <taxon>Faecalibacterium</taxon>
    </lineage>
</organism>
<comment type="caution">
    <text evidence="2">The sequence shown here is derived from an EMBL/GenBank/DDBJ whole genome shotgun (WGS) entry which is preliminary data.</text>
</comment>
<dbReference type="Proteomes" id="UP000260991">
    <property type="component" value="Unassembled WGS sequence"/>
</dbReference>
<name>A0A3E2U484_9FIRM</name>
<dbReference type="EMBL" id="QVER01000010">
    <property type="protein sequence ID" value="RGB91019.1"/>
    <property type="molecule type" value="Genomic_DNA"/>
</dbReference>
<proteinExistence type="predicted"/>
<protein>
    <submittedName>
        <fullName evidence="2">Uncharacterized protein</fullName>
    </submittedName>
</protein>
<evidence type="ECO:0000313" key="2">
    <source>
        <dbReference type="EMBL" id="RGB91019.1"/>
    </source>
</evidence>
<accession>A0A3E2U484</accession>
<feature type="region of interest" description="Disordered" evidence="1">
    <location>
        <begin position="322"/>
        <end position="347"/>
    </location>
</feature>
<evidence type="ECO:0000256" key="1">
    <source>
        <dbReference type="SAM" id="MobiDB-lite"/>
    </source>
</evidence>
<feature type="compositionally biased region" description="Low complexity" evidence="1">
    <location>
        <begin position="332"/>
        <end position="344"/>
    </location>
</feature>
<gene>
    <name evidence="2" type="ORF">DWZ46_09575</name>
</gene>
<dbReference type="AlphaFoldDB" id="A0A3E2U484"/>
<evidence type="ECO:0000313" key="3">
    <source>
        <dbReference type="Proteomes" id="UP000260991"/>
    </source>
</evidence>
<reference evidence="2 3" key="1">
    <citation type="submission" date="2018-08" db="EMBL/GenBank/DDBJ databases">
        <title>A genome reference for cultivated species of the human gut microbiota.</title>
        <authorList>
            <person name="Zou Y."/>
            <person name="Xue W."/>
            <person name="Luo G."/>
        </authorList>
    </citation>
    <scope>NUCLEOTIDE SEQUENCE [LARGE SCALE GENOMIC DNA]</scope>
    <source>
        <strain evidence="2 3">AF32-8AC</strain>
    </source>
</reference>
<sequence>MGVFKRYRDAQAAQKDAENAMPGAYQSNYTDRINEALDSMGAASNAGYDVGTDSELYRQYRAGAQANARAAAENAAAGAAALSGGYGSSYANSVAQQGYQQAMANVDSGLAGLRDKALTLYQLKQNGLSGLLSALQNQDSLEAAEHQGAVANAQDWRDYKKSRADQAAQEKSDFLSNLWEMAKSVGRAGLTAYDTYKGYTQQQWENEFAREQWEYNKERTGQSDALNAYEQAFNLYQQGAGDAANAVLGRYGLDTGIFDNYSGAPITRADKAGALTTAAGLAGGGSDEAARAVLELYGLDPNSVGNYRTIAGRQLATALATKSAGSSGGSSGSRSSRTKGSGSSWTNSQLQSMAKTFSSMKGNEPLYDFYKQTLTDNGWLNADTANVQSASQSGGVDMAAMLAKNYAKKGYSAWAIMNNMNQNGYSDEEIARALEKAGVKG</sequence>